<keyword evidence="17" id="KW-1185">Reference proteome</keyword>
<gene>
    <name evidence="16" type="ORF">RM533_02195</name>
</gene>
<comment type="subcellular location">
    <subcellularLocation>
        <location evidence="1">Peroxisome</location>
    </subcellularLocation>
</comment>
<evidence type="ECO:0000313" key="16">
    <source>
        <dbReference type="EMBL" id="MDT0574991.1"/>
    </source>
</evidence>
<evidence type="ECO:0000256" key="8">
    <source>
        <dbReference type="ARBA" id="ARBA00023098"/>
    </source>
</evidence>
<organism evidence="16 17">
    <name type="scientific">Croceicoccus esteveae</name>
    <dbReference type="NCBI Taxonomy" id="3075597"/>
    <lineage>
        <taxon>Bacteria</taxon>
        <taxon>Pseudomonadati</taxon>
        <taxon>Pseudomonadota</taxon>
        <taxon>Alphaproteobacteria</taxon>
        <taxon>Sphingomonadales</taxon>
        <taxon>Erythrobacteraceae</taxon>
        <taxon>Croceicoccus</taxon>
    </lineage>
</organism>
<evidence type="ECO:0000256" key="10">
    <source>
        <dbReference type="ARBA" id="ARBA00023235"/>
    </source>
</evidence>
<dbReference type="InterPro" id="IPR008927">
    <property type="entry name" value="6-PGluconate_DH-like_C_sf"/>
</dbReference>
<keyword evidence="7" id="KW-0520">NAD</keyword>
<comment type="subunit">
    <text evidence="3">Monomer.</text>
</comment>
<dbReference type="PANTHER" id="PTHR23309:SF49">
    <property type="entry name" value="PEROXISOMAL BIFUNCTIONAL ENZYME"/>
    <property type="match status" value="1"/>
</dbReference>
<dbReference type="Gene3D" id="1.10.1040.50">
    <property type="match status" value="1"/>
</dbReference>
<accession>A0ABU2ZEG3</accession>
<dbReference type="Gene3D" id="3.90.226.10">
    <property type="entry name" value="2-enoyl-CoA Hydratase, Chain A, domain 1"/>
    <property type="match status" value="1"/>
</dbReference>
<dbReference type="InterPro" id="IPR006176">
    <property type="entry name" value="3-OHacyl-CoA_DH_NAD-bd"/>
</dbReference>
<evidence type="ECO:0000256" key="9">
    <source>
        <dbReference type="ARBA" id="ARBA00023140"/>
    </source>
</evidence>
<sequence>MQDPVTLTVKNGIATVLIDNPPVNALGHQVRVGLRDAAARIGDDTQIRAAVIMGRSRFSAGADIREFGSDIAGPSHSEVFNQIEGLMKPVVAAIDVTALGGGAELAMACHYRIATPTARIGFPEVKLGILPGAGGTQRLPRLIGAEAALDMMLSGKPITAAKALELGLVDKLSGDADLLAQALRLATEMMNFDSPLPRSSTRDARIKEDRADKELFARIRSRNARAMRHLLAPEAIIRCVEAAVTLPFEEGVRVEKAESGRLMASDQAKALSHVFFAMRQTAKIPDVPAHTPVKPINSVGVIGAGTMGGGIAMNFANVGIPVTMVEVKAEALDRGLSVIIRNYENTAAKGKLTQEQVDRRLSAITGTLAMDDLAHCDLIIEAVFESMEIKEQVFSQLDRIAKPGAVLASNTSFLDIDHIAGFTKRPDDVLGLHFFSPANVMPLLEVVRGEQTSNTVLATAMKLSRQIGKTPVLARVCDGFIANRLMLPYLVNAQEMLVEGTSMEEIDAAMTDYGFAMGPISLLDLVGLDVVTFPGEIKLTEELVKQERRGQKLNGGFYDYDDRRRATPSPAALAVIDDVRQRRGIRGDRRRQPEEIVTGLLYPVINEGAQTLDEGIALRSGDIDVTAILGYNWPDFTGGPMCWADQHGLARIVDGLKKMGHTPAPLLTRLAREGGSFSG</sequence>
<evidence type="ECO:0000256" key="1">
    <source>
        <dbReference type="ARBA" id="ARBA00004275"/>
    </source>
</evidence>
<dbReference type="SUPFAM" id="SSF51735">
    <property type="entry name" value="NAD(P)-binding Rossmann-fold domains"/>
    <property type="match status" value="1"/>
</dbReference>
<dbReference type="RefSeq" id="WP_311339544.1">
    <property type="nucleotide sequence ID" value="NZ_JAVRHS010000001.1"/>
</dbReference>
<dbReference type="Pfam" id="PF00378">
    <property type="entry name" value="ECH_1"/>
    <property type="match status" value="1"/>
</dbReference>
<evidence type="ECO:0000259" key="15">
    <source>
        <dbReference type="Pfam" id="PF02737"/>
    </source>
</evidence>
<evidence type="ECO:0000256" key="6">
    <source>
        <dbReference type="ARBA" id="ARBA00023002"/>
    </source>
</evidence>
<name>A0ABU2ZEG3_9SPHN</name>
<evidence type="ECO:0000256" key="13">
    <source>
        <dbReference type="ARBA" id="ARBA00049556"/>
    </source>
</evidence>
<evidence type="ECO:0000256" key="11">
    <source>
        <dbReference type="ARBA" id="ARBA00023239"/>
    </source>
</evidence>
<dbReference type="Gene3D" id="3.40.50.720">
    <property type="entry name" value="NAD(P)-binding Rossmann-like Domain"/>
    <property type="match status" value="1"/>
</dbReference>
<keyword evidence="11" id="KW-0456">Lyase</keyword>
<dbReference type="InterPro" id="IPR006108">
    <property type="entry name" value="3HC_DH_C"/>
</dbReference>
<keyword evidence="10" id="KW-0413">Isomerase</keyword>
<keyword evidence="9" id="KW-0576">Peroxisome</keyword>
<dbReference type="Proteomes" id="UP001259803">
    <property type="component" value="Unassembled WGS sequence"/>
</dbReference>
<dbReference type="EMBL" id="JAVRHS010000001">
    <property type="protein sequence ID" value="MDT0574991.1"/>
    <property type="molecule type" value="Genomic_DNA"/>
</dbReference>
<comment type="pathway">
    <text evidence="2">Lipid metabolism; fatty acid beta-oxidation.</text>
</comment>
<comment type="caution">
    <text evidence="16">The sequence shown here is derived from an EMBL/GenBank/DDBJ whole genome shotgun (WGS) entry which is preliminary data.</text>
</comment>
<proteinExistence type="predicted"/>
<evidence type="ECO:0000256" key="2">
    <source>
        <dbReference type="ARBA" id="ARBA00005005"/>
    </source>
</evidence>
<comment type="catalytic activity">
    <reaction evidence="13">
        <text>a (3S)-3-hydroxyacyl-CoA + NAD(+) = a 3-oxoacyl-CoA + NADH + H(+)</text>
        <dbReference type="Rhea" id="RHEA:22432"/>
        <dbReference type="ChEBI" id="CHEBI:15378"/>
        <dbReference type="ChEBI" id="CHEBI:57318"/>
        <dbReference type="ChEBI" id="CHEBI:57540"/>
        <dbReference type="ChEBI" id="CHEBI:57945"/>
        <dbReference type="ChEBI" id="CHEBI:90726"/>
        <dbReference type="EC" id="1.1.1.35"/>
    </reaction>
</comment>
<dbReference type="Pfam" id="PF02737">
    <property type="entry name" value="3HCDH_N"/>
    <property type="match status" value="1"/>
</dbReference>
<dbReference type="PANTHER" id="PTHR23309">
    <property type="entry name" value="3-HYDROXYACYL-COA DEHYROGENASE"/>
    <property type="match status" value="1"/>
</dbReference>
<dbReference type="SUPFAM" id="SSF52096">
    <property type="entry name" value="ClpP/crotonase"/>
    <property type="match status" value="1"/>
</dbReference>
<reference evidence="16 17" key="1">
    <citation type="submission" date="2023-09" db="EMBL/GenBank/DDBJ databases">
        <authorList>
            <person name="Rey-Velasco X."/>
        </authorList>
    </citation>
    <scope>NUCLEOTIDE SEQUENCE [LARGE SCALE GENOMIC DNA]</scope>
    <source>
        <strain evidence="16 17">F390</strain>
    </source>
</reference>
<evidence type="ECO:0000256" key="5">
    <source>
        <dbReference type="ARBA" id="ARBA00022963"/>
    </source>
</evidence>
<feature type="domain" description="3-hydroxyacyl-CoA dehydrogenase C-terminal" evidence="14">
    <location>
        <begin position="479"/>
        <end position="560"/>
    </location>
</feature>
<evidence type="ECO:0000259" key="14">
    <source>
        <dbReference type="Pfam" id="PF00725"/>
    </source>
</evidence>
<dbReference type="InterPro" id="IPR036291">
    <property type="entry name" value="NAD(P)-bd_dom_sf"/>
</dbReference>
<evidence type="ECO:0000256" key="7">
    <source>
        <dbReference type="ARBA" id="ARBA00023027"/>
    </source>
</evidence>
<dbReference type="Pfam" id="PF00725">
    <property type="entry name" value="3HCDH"/>
    <property type="match status" value="1"/>
</dbReference>
<dbReference type="InterPro" id="IPR001753">
    <property type="entry name" value="Enoyl-CoA_hydra/iso"/>
</dbReference>
<evidence type="ECO:0000256" key="12">
    <source>
        <dbReference type="ARBA" id="ARBA00023268"/>
    </source>
</evidence>
<keyword evidence="8" id="KW-0443">Lipid metabolism</keyword>
<protein>
    <submittedName>
        <fullName evidence="16">3-hydroxyacyl-CoA dehydrogenase NAD-binding domain-containing protein</fullName>
    </submittedName>
</protein>
<keyword evidence="5" id="KW-0442">Lipid degradation</keyword>
<evidence type="ECO:0000313" key="17">
    <source>
        <dbReference type="Proteomes" id="UP001259803"/>
    </source>
</evidence>
<keyword evidence="12" id="KW-0511">Multifunctional enzyme</keyword>
<dbReference type="SUPFAM" id="SSF48179">
    <property type="entry name" value="6-phosphogluconate dehydrogenase C-terminal domain-like"/>
    <property type="match status" value="2"/>
</dbReference>
<keyword evidence="4" id="KW-0276">Fatty acid metabolism</keyword>
<feature type="domain" description="3-hydroxyacyl-CoA dehydrogenase NAD binding" evidence="15">
    <location>
        <begin position="299"/>
        <end position="474"/>
    </location>
</feature>
<dbReference type="InterPro" id="IPR029045">
    <property type="entry name" value="ClpP/crotonase-like_dom_sf"/>
</dbReference>
<evidence type="ECO:0000256" key="3">
    <source>
        <dbReference type="ARBA" id="ARBA00011245"/>
    </source>
</evidence>
<dbReference type="CDD" id="cd06558">
    <property type="entry name" value="crotonase-like"/>
    <property type="match status" value="1"/>
</dbReference>
<keyword evidence="6" id="KW-0560">Oxidoreductase</keyword>
<evidence type="ECO:0000256" key="4">
    <source>
        <dbReference type="ARBA" id="ARBA00022832"/>
    </source>
</evidence>